<proteinExistence type="predicted"/>
<dbReference type="AlphaFoldDB" id="A0A9D4MPI0"/>
<reference evidence="1" key="1">
    <citation type="journal article" date="2019" name="bioRxiv">
        <title>The Genome of the Zebra Mussel, Dreissena polymorpha: A Resource for Invasive Species Research.</title>
        <authorList>
            <person name="McCartney M.A."/>
            <person name="Auch B."/>
            <person name="Kono T."/>
            <person name="Mallez S."/>
            <person name="Zhang Y."/>
            <person name="Obille A."/>
            <person name="Becker A."/>
            <person name="Abrahante J.E."/>
            <person name="Garbe J."/>
            <person name="Badalamenti J.P."/>
            <person name="Herman A."/>
            <person name="Mangelson H."/>
            <person name="Liachko I."/>
            <person name="Sullivan S."/>
            <person name="Sone E.D."/>
            <person name="Koren S."/>
            <person name="Silverstein K.A.T."/>
            <person name="Beckman K.B."/>
            <person name="Gohl D.M."/>
        </authorList>
    </citation>
    <scope>NUCLEOTIDE SEQUENCE</scope>
    <source>
        <strain evidence="1">Duluth1</strain>
        <tissue evidence="1">Whole animal</tissue>
    </source>
</reference>
<reference evidence="1" key="2">
    <citation type="submission" date="2020-11" db="EMBL/GenBank/DDBJ databases">
        <authorList>
            <person name="McCartney M.A."/>
            <person name="Auch B."/>
            <person name="Kono T."/>
            <person name="Mallez S."/>
            <person name="Becker A."/>
            <person name="Gohl D.M."/>
            <person name="Silverstein K.A.T."/>
            <person name="Koren S."/>
            <person name="Bechman K.B."/>
            <person name="Herman A."/>
            <person name="Abrahante J.E."/>
            <person name="Garbe J."/>
        </authorList>
    </citation>
    <scope>NUCLEOTIDE SEQUENCE</scope>
    <source>
        <strain evidence="1">Duluth1</strain>
        <tissue evidence="1">Whole animal</tissue>
    </source>
</reference>
<comment type="caution">
    <text evidence="1">The sequence shown here is derived from an EMBL/GenBank/DDBJ whole genome shotgun (WGS) entry which is preliminary data.</text>
</comment>
<dbReference type="Proteomes" id="UP000828390">
    <property type="component" value="Unassembled WGS sequence"/>
</dbReference>
<evidence type="ECO:0000313" key="2">
    <source>
        <dbReference type="Proteomes" id="UP000828390"/>
    </source>
</evidence>
<name>A0A9D4MPI0_DREPO</name>
<dbReference type="EMBL" id="JAIWYP010000001">
    <property type="protein sequence ID" value="KAH3881088.1"/>
    <property type="molecule type" value="Genomic_DNA"/>
</dbReference>
<keyword evidence="2" id="KW-1185">Reference proteome</keyword>
<accession>A0A9D4MPI0</accession>
<gene>
    <name evidence="1" type="ORF">DPMN_005012</name>
</gene>
<evidence type="ECO:0000313" key="1">
    <source>
        <dbReference type="EMBL" id="KAH3881088.1"/>
    </source>
</evidence>
<protein>
    <submittedName>
        <fullName evidence="1">Uncharacterized protein</fullName>
    </submittedName>
</protein>
<organism evidence="1 2">
    <name type="scientific">Dreissena polymorpha</name>
    <name type="common">Zebra mussel</name>
    <name type="synonym">Mytilus polymorpha</name>
    <dbReference type="NCBI Taxonomy" id="45954"/>
    <lineage>
        <taxon>Eukaryota</taxon>
        <taxon>Metazoa</taxon>
        <taxon>Spiralia</taxon>
        <taxon>Lophotrochozoa</taxon>
        <taxon>Mollusca</taxon>
        <taxon>Bivalvia</taxon>
        <taxon>Autobranchia</taxon>
        <taxon>Heteroconchia</taxon>
        <taxon>Euheterodonta</taxon>
        <taxon>Imparidentia</taxon>
        <taxon>Neoheterodontei</taxon>
        <taxon>Myida</taxon>
        <taxon>Dreissenoidea</taxon>
        <taxon>Dreissenidae</taxon>
        <taxon>Dreissena</taxon>
    </lineage>
</organism>
<sequence>MDGYGSPGPFRIIPDRDDPWTFDIIERRRSFKDNHNCDNTASTRTNQYHHGQTRQHHAINTAPTPTVPAQLRCMTEKCDRDTPIPG</sequence>